<organism evidence="2 3">
    <name type="scientific">Methanolobus tindarius DSM 2278</name>
    <dbReference type="NCBI Taxonomy" id="1090322"/>
    <lineage>
        <taxon>Archaea</taxon>
        <taxon>Methanobacteriati</taxon>
        <taxon>Methanobacteriota</taxon>
        <taxon>Stenosarchaea group</taxon>
        <taxon>Methanomicrobia</taxon>
        <taxon>Methanosarcinales</taxon>
        <taxon>Methanosarcinaceae</taxon>
        <taxon>Methanolobus</taxon>
    </lineage>
</organism>
<sequence length="426" mass="46668">MLVLGNNKKEITVAASFMLRISLIIALFLSLSFVASAADGADLEVSVLRYEPVPAEIGEYVSVWVKVENLGYAKADDLSIKMVPDYPFSVDSSENAIVNVGILTPDNAAVHEYRLYTDSAAKQGTGTFEVWYQEESDGTWFKKEFELRVGSDSFDSKGTIQLVGEPVKEPEVFMPGDEGTISFTLQNSATDYTITIDDEQYDTNARIQSASLEGAEGIKVTTGTYYGNGVIGAGESVDLTYNLVVADDTPDGTYYLDFSIVGSSHSYNSNWRIPVKVDSSSVRVIPSKPLSLENAEGTLEFDVANIHPNELSSVSVKLEAEGVEFSPSEYFIGSMDSDELFTIEIEAKAVSEDITFPLDLVITADYRNGLNEHTEEITTRQLQHHVVENGGGSGIYLVVLLLVVVGAGAFYYYRKKQVKEGKQEKD</sequence>
<evidence type="ECO:0000313" key="3">
    <source>
        <dbReference type="Proteomes" id="UP000019483"/>
    </source>
</evidence>
<proteinExistence type="predicted"/>
<keyword evidence="3" id="KW-1185">Reference proteome</keyword>
<reference evidence="2 3" key="1">
    <citation type="submission" date="2013-08" db="EMBL/GenBank/DDBJ databases">
        <authorList>
            <consortium name="DOE Joint Genome Institute"/>
            <person name="Eisen J."/>
            <person name="Huntemann M."/>
            <person name="Han J."/>
            <person name="Chen A."/>
            <person name="Kyrpides N."/>
            <person name="Mavromatis K."/>
            <person name="Markowitz V."/>
            <person name="Palaniappan K."/>
            <person name="Ivanova N."/>
            <person name="Schaumberg A."/>
            <person name="Pati A."/>
            <person name="Liolios K."/>
            <person name="Nordberg H.P."/>
            <person name="Cantor M.N."/>
            <person name="Hua S.X."/>
            <person name="Woyke T."/>
        </authorList>
    </citation>
    <scope>NUCLEOTIDE SEQUENCE [LARGE SCALE GENOMIC DNA]</scope>
    <source>
        <strain evidence="2 3">DSM 2278</strain>
    </source>
</reference>
<name>W9DSI1_METTI</name>
<dbReference type="STRING" id="1090322.MettiDRAFT_2018"/>
<keyword evidence="1" id="KW-1133">Transmembrane helix</keyword>
<keyword evidence="1" id="KW-0472">Membrane</keyword>
<gene>
    <name evidence="2" type="ORF">MettiDRAFT_2018</name>
</gene>
<comment type="caution">
    <text evidence="2">The sequence shown here is derived from an EMBL/GenBank/DDBJ whole genome shotgun (WGS) entry which is preliminary data.</text>
</comment>
<evidence type="ECO:0000313" key="2">
    <source>
        <dbReference type="EMBL" id="ETA68545.1"/>
    </source>
</evidence>
<dbReference type="PANTHER" id="PTHR35902">
    <property type="entry name" value="S-LAYER DOMAIN-LIKE PROTEIN-RELATED"/>
    <property type="match status" value="1"/>
</dbReference>
<accession>W9DSI1</accession>
<protein>
    <submittedName>
        <fullName evidence="2">S-layer domain-containing protein</fullName>
    </submittedName>
</protein>
<keyword evidence="1" id="KW-0812">Transmembrane</keyword>
<dbReference type="AlphaFoldDB" id="W9DSI1"/>
<dbReference type="Proteomes" id="UP000019483">
    <property type="component" value="Unassembled WGS sequence"/>
</dbReference>
<feature type="transmembrane region" description="Helical" evidence="1">
    <location>
        <begin position="394"/>
        <end position="413"/>
    </location>
</feature>
<dbReference type="PANTHER" id="PTHR35902:SF3">
    <property type="entry name" value="NPCBM-ASSOCIATED, NEW3 DOMAIN OF ALPHA-GALACTOSIDASE"/>
    <property type="match status" value="1"/>
</dbReference>
<dbReference type="EMBL" id="AZAJ01000001">
    <property type="protein sequence ID" value="ETA68545.1"/>
    <property type="molecule type" value="Genomic_DNA"/>
</dbReference>
<evidence type="ECO:0000256" key="1">
    <source>
        <dbReference type="SAM" id="Phobius"/>
    </source>
</evidence>